<evidence type="ECO:0000256" key="12">
    <source>
        <dbReference type="ARBA" id="ARBA00023224"/>
    </source>
</evidence>
<sequence>MSDQDVPSSPSPTPFLLCDYSDWSPSLFIIPSVYLLAFLLGCLGNGLVLWAYLDRSEGRQTGAWGKQKREVRQLCCSFRTRIKHAPYGCFCPTNRSNVTDSSGQSSRPPCPSSNTHPPLIPRPSRSLTDSLIASLALADLCFLVTLPLWAVYTAMGYHWIFGQALCQISSFLTALNMYASVFSLSMLSLERYWILTGRQSSSQQPPQSWPSRAFWVLGGVWAVAGVLALPGLLLRSVREIELELDPENSQQLDSRNSILSCQMDYSIMIGSELDDSEKERMEMLWASALSIKSTLFGFLLPFIILLVCYCSLAQLLSRHFGRGPGTDRKRQRRLLRVIVTLVMAFFLCWLPLHVNKTMAMLLEFGFVAYSCSLDQSLLAAHPYVTCLAYINSCLNPFLYAACDPSFRRRCKGALLTLCGICRGRGETKASKIDEPDEKEDRSSTFPMRTQDTHRLEDGDGEEMVLAVAEEAF</sequence>
<evidence type="ECO:0000256" key="8">
    <source>
        <dbReference type="ARBA" id="ARBA00023157"/>
    </source>
</evidence>
<keyword evidence="5 15" id="KW-1133">Transmembrane helix</keyword>
<dbReference type="PANTHER" id="PTHR10489">
    <property type="entry name" value="CELL ADHESION MOLECULE"/>
    <property type="match status" value="1"/>
</dbReference>
<evidence type="ECO:0000259" key="16">
    <source>
        <dbReference type="PROSITE" id="PS50262"/>
    </source>
</evidence>
<dbReference type="AlphaFoldDB" id="A0A3P9HUS7"/>
<evidence type="ECO:0000313" key="17">
    <source>
        <dbReference type="Ensembl" id="ENSORLP00015011453.1"/>
    </source>
</evidence>
<feature type="domain" description="G-protein coupled receptors family 1 profile" evidence="16">
    <location>
        <begin position="125"/>
        <end position="399"/>
    </location>
</feature>
<feature type="transmembrane region" description="Helical" evidence="15">
    <location>
        <begin position="334"/>
        <end position="352"/>
    </location>
</feature>
<reference key="1">
    <citation type="journal article" date="2007" name="Nature">
        <title>The medaka draft genome and insights into vertebrate genome evolution.</title>
        <authorList>
            <person name="Kasahara M."/>
            <person name="Naruse K."/>
            <person name="Sasaki S."/>
            <person name="Nakatani Y."/>
            <person name="Qu W."/>
            <person name="Ahsan B."/>
            <person name="Yamada T."/>
            <person name="Nagayasu Y."/>
            <person name="Doi K."/>
            <person name="Kasai Y."/>
            <person name="Jindo T."/>
            <person name="Kobayashi D."/>
            <person name="Shimada A."/>
            <person name="Toyoda A."/>
            <person name="Kuroki Y."/>
            <person name="Fujiyama A."/>
            <person name="Sasaki T."/>
            <person name="Shimizu A."/>
            <person name="Asakawa S."/>
            <person name="Shimizu N."/>
            <person name="Hashimoto S."/>
            <person name="Yang J."/>
            <person name="Lee Y."/>
            <person name="Matsushima K."/>
            <person name="Sugano S."/>
            <person name="Sakaizumi M."/>
            <person name="Narita T."/>
            <person name="Ohishi K."/>
            <person name="Haga S."/>
            <person name="Ohta F."/>
            <person name="Nomoto H."/>
            <person name="Nogata K."/>
            <person name="Morishita T."/>
            <person name="Endo T."/>
            <person name="Shin-I T."/>
            <person name="Takeda H."/>
            <person name="Morishita S."/>
            <person name="Kohara Y."/>
        </authorList>
    </citation>
    <scope>NUCLEOTIDE SEQUENCE [LARGE SCALE GENOMIC DNA]</scope>
    <source>
        <strain>Hd-rR</strain>
    </source>
</reference>
<evidence type="ECO:0000256" key="6">
    <source>
        <dbReference type="ARBA" id="ARBA00023040"/>
    </source>
</evidence>
<feature type="transmembrane region" description="Helical" evidence="15">
    <location>
        <begin position="131"/>
        <end position="152"/>
    </location>
</feature>
<keyword evidence="11" id="KW-0306">Gastrulation</keyword>
<keyword evidence="7 15" id="KW-0472">Membrane</keyword>
<reference evidence="17 18" key="2">
    <citation type="submission" date="2017-04" db="EMBL/GenBank/DDBJ databases">
        <title>CpG methylation of centromeres and impact of large insertions on vertebrate speciation.</title>
        <authorList>
            <person name="Ichikawa K."/>
            <person name="Yoshimura J."/>
            <person name="Morishita S."/>
        </authorList>
    </citation>
    <scope>NUCLEOTIDE SEQUENCE</scope>
    <source>
        <strain evidence="17 18">HSOK</strain>
    </source>
</reference>
<comment type="subcellular location">
    <subcellularLocation>
        <location evidence="1">Cell membrane</location>
    </subcellularLocation>
</comment>
<dbReference type="InterPro" id="IPR017452">
    <property type="entry name" value="GPCR_Rhodpsn_7TM"/>
</dbReference>
<dbReference type="InterPro" id="IPR050119">
    <property type="entry name" value="CCR1-9-like"/>
</dbReference>
<keyword evidence="4 13" id="KW-0812">Transmembrane</keyword>
<dbReference type="PANTHER" id="PTHR10489:SF953">
    <property type="entry name" value="APELIN RECEPTOR"/>
    <property type="match status" value="1"/>
</dbReference>
<dbReference type="GO" id="GO:0004930">
    <property type="term" value="F:G protein-coupled receptor activity"/>
    <property type="evidence" value="ECO:0007669"/>
    <property type="project" value="UniProtKB-KW"/>
</dbReference>
<evidence type="ECO:0000256" key="5">
    <source>
        <dbReference type="ARBA" id="ARBA00022989"/>
    </source>
</evidence>
<feature type="transmembrane region" description="Helical" evidence="15">
    <location>
        <begin position="33"/>
        <end position="53"/>
    </location>
</feature>
<evidence type="ECO:0000256" key="13">
    <source>
        <dbReference type="RuleBase" id="RU000688"/>
    </source>
</evidence>
<dbReference type="SUPFAM" id="SSF81321">
    <property type="entry name" value="Family A G protein-coupled receptor-like"/>
    <property type="match status" value="2"/>
</dbReference>
<evidence type="ECO:0000256" key="3">
    <source>
        <dbReference type="ARBA" id="ARBA00022475"/>
    </source>
</evidence>
<dbReference type="PROSITE" id="PS50262">
    <property type="entry name" value="G_PROTEIN_RECEP_F1_2"/>
    <property type="match status" value="1"/>
</dbReference>
<feature type="transmembrane region" description="Helical" evidence="15">
    <location>
        <begin position="172"/>
        <end position="193"/>
    </location>
</feature>
<keyword evidence="10" id="KW-0325">Glycoprotein</keyword>
<evidence type="ECO:0000256" key="1">
    <source>
        <dbReference type="ARBA" id="ARBA00004236"/>
    </source>
</evidence>
<feature type="region of interest" description="Disordered" evidence="14">
    <location>
        <begin position="429"/>
        <end position="453"/>
    </location>
</feature>
<feature type="transmembrane region" description="Helical" evidence="15">
    <location>
        <begin position="293"/>
        <end position="313"/>
    </location>
</feature>
<keyword evidence="6 13" id="KW-0297">G-protein coupled receptor</keyword>
<feature type="region of interest" description="Disordered" evidence="14">
    <location>
        <begin position="100"/>
        <end position="122"/>
    </location>
</feature>
<evidence type="ECO:0000256" key="10">
    <source>
        <dbReference type="ARBA" id="ARBA00023180"/>
    </source>
</evidence>
<evidence type="ECO:0000256" key="11">
    <source>
        <dbReference type="ARBA" id="ARBA00023218"/>
    </source>
</evidence>
<dbReference type="Pfam" id="PF00001">
    <property type="entry name" value="7tm_1"/>
    <property type="match status" value="1"/>
</dbReference>
<organism evidence="17 18">
    <name type="scientific">Oryzias latipes</name>
    <name type="common">Japanese rice fish</name>
    <name type="synonym">Japanese killifish</name>
    <dbReference type="NCBI Taxonomy" id="8090"/>
    <lineage>
        <taxon>Eukaryota</taxon>
        <taxon>Metazoa</taxon>
        <taxon>Chordata</taxon>
        <taxon>Craniata</taxon>
        <taxon>Vertebrata</taxon>
        <taxon>Euteleostomi</taxon>
        <taxon>Actinopterygii</taxon>
        <taxon>Neopterygii</taxon>
        <taxon>Teleostei</taxon>
        <taxon>Neoteleostei</taxon>
        <taxon>Acanthomorphata</taxon>
        <taxon>Ovalentaria</taxon>
        <taxon>Atherinomorphae</taxon>
        <taxon>Beloniformes</taxon>
        <taxon>Adrianichthyidae</taxon>
        <taxon>Oryziinae</taxon>
        <taxon>Oryzias</taxon>
    </lineage>
</organism>
<dbReference type="PROSITE" id="PS00237">
    <property type="entry name" value="G_PROTEIN_RECEP_F1_1"/>
    <property type="match status" value="1"/>
</dbReference>
<keyword evidence="9 13" id="KW-0675">Receptor</keyword>
<evidence type="ECO:0000256" key="15">
    <source>
        <dbReference type="SAM" id="Phobius"/>
    </source>
</evidence>
<keyword evidence="3" id="KW-1003">Cell membrane</keyword>
<dbReference type="PRINTS" id="PR00237">
    <property type="entry name" value="GPCRRHODOPSN"/>
</dbReference>
<evidence type="ECO:0000256" key="7">
    <source>
        <dbReference type="ARBA" id="ARBA00023136"/>
    </source>
</evidence>
<dbReference type="GO" id="GO:0005886">
    <property type="term" value="C:plasma membrane"/>
    <property type="evidence" value="ECO:0007669"/>
    <property type="project" value="UniProtKB-SubCell"/>
</dbReference>
<evidence type="ECO:0000256" key="2">
    <source>
        <dbReference type="ARBA" id="ARBA00022473"/>
    </source>
</evidence>
<accession>A0A3P9HUS7</accession>
<keyword evidence="12 13" id="KW-0807">Transducer</keyword>
<proteinExistence type="inferred from homology"/>
<dbReference type="InterPro" id="IPR000276">
    <property type="entry name" value="GPCR_Rhodpsn"/>
</dbReference>
<reference evidence="17" key="4">
    <citation type="submission" date="2025-09" db="UniProtKB">
        <authorList>
            <consortium name="Ensembl"/>
        </authorList>
    </citation>
    <scope>IDENTIFICATION</scope>
    <source>
        <strain evidence="17">HSOK</strain>
    </source>
</reference>
<dbReference type="Ensembl" id="ENSORLT00015018303.1">
    <property type="protein sequence ID" value="ENSORLP00015011453.1"/>
    <property type="gene ID" value="ENSORLG00015012262.1"/>
</dbReference>
<dbReference type="GO" id="GO:0007369">
    <property type="term" value="P:gastrulation"/>
    <property type="evidence" value="ECO:0007669"/>
    <property type="project" value="UniProtKB-KW"/>
</dbReference>
<comment type="similarity">
    <text evidence="13">Belongs to the G-protein coupled receptor 1 family.</text>
</comment>
<evidence type="ECO:0000313" key="18">
    <source>
        <dbReference type="Proteomes" id="UP000265200"/>
    </source>
</evidence>
<feature type="transmembrane region" description="Helical" evidence="15">
    <location>
        <begin position="214"/>
        <end position="234"/>
    </location>
</feature>
<evidence type="ECO:0000256" key="9">
    <source>
        <dbReference type="ARBA" id="ARBA00023170"/>
    </source>
</evidence>
<dbReference type="Gene3D" id="6.20.400.20">
    <property type="match status" value="1"/>
</dbReference>
<reference evidence="17" key="3">
    <citation type="submission" date="2025-08" db="UniProtKB">
        <authorList>
            <consortium name="Ensembl"/>
        </authorList>
    </citation>
    <scope>IDENTIFICATION</scope>
    <source>
        <strain evidence="17">HSOK</strain>
    </source>
</reference>
<protein>
    <submittedName>
        <fullName evidence="17">Apelin receptor 2</fullName>
    </submittedName>
</protein>
<keyword evidence="8" id="KW-1015">Disulfide bond</keyword>
<feature type="compositionally biased region" description="Basic and acidic residues" evidence="14">
    <location>
        <begin position="429"/>
        <end position="442"/>
    </location>
</feature>
<evidence type="ECO:0000256" key="14">
    <source>
        <dbReference type="SAM" id="MobiDB-lite"/>
    </source>
</evidence>
<dbReference type="Proteomes" id="UP000265200">
    <property type="component" value="Chromosome 6"/>
</dbReference>
<keyword evidence="2" id="KW-0217">Developmental protein</keyword>
<feature type="compositionally biased region" description="Polar residues" evidence="14">
    <location>
        <begin position="100"/>
        <end position="116"/>
    </location>
</feature>
<dbReference type="Gene3D" id="1.20.1070.10">
    <property type="entry name" value="Rhodopsin 7-helix transmembrane proteins"/>
    <property type="match status" value="1"/>
</dbReference>
<name>A0A3P9HUS7_ORYLA</name>
<evidence type="ECO:0000256" key="4">
    <source>
        <dbReference type="ARBA" id="ARBA00022692"/>
    </source>
</evidence>